<dbReference type="Pfam" id="PF19578">
    <property type="entry name" value="DUF6090"/>
    <property type="match status" value="1"/>
</dbReference>
<feature type="transmembrane region" description="Helical" evidence="1">
    <location>
        <begin position="21"/>
        <end position="42"/>
    </location>
</feature>
<evidence type="ECO:0000313" key="3">
    <source>
        <dbReference type="Proteomes" id="UP001198901"/>
    </source>
</evidence>
<proteinExistence type="predicted"/>
<keyword evidence="3" id="KW-1185">Reference proteome</keyword>
<keyword evidence="1" id="KW-0812">Transmembrane</keyword>
<evidence type="ECO:0000313" key="2">
    <source>
        <dbReference type="EMBL" id="MCA0131617.1"/>
    </source>
</evidence>
<organism evidence="2 3">
    <name type="scientific">Winogradskyella alexanderae</name>
    <dbReference type="NCBI Taxonomy" id="2877123"/>
    <lineage>
        <taxon>Bacteria</taxon>
        <taxon>Pseudomonadati</taxon>
        <taxon>Bacteroidota</taxon>
        <taxon>Flavobacteriia</taxon>
        <taxon>Flavobacteriales</taxon>
        <taxon>Flavobacteriaceae</taxon>
        <taxon>Winogradskyella</taxon>
    </lineage>
</organism>
<sequence>MIKFFRKIRYDLMEKNKTGKYLKYAIGEIILVVIGILIAIQLNEWRNDSINTKQKQKVLLALKLDFEENLKQLDGKIENQEKSFWKFRKTRDLIDSINDITDNTVLKENLGHGGYADSFNPFNGALRSAISSGDIHLIKGEPLTKLLFTWEDLVIDSYEEIELLVSYGSDPYYRLIHSYTQARDIAKKIPNDKGSKHSSNFVGLFRDPLFENYTQQMFYYSNNYIRELKKIRLNNLEILKLIEQELKK</sequence>
<comment type="caution">
    <text evidence="2">The sequence shown here is derived from an EMBL/GenBank/DDBJ whole genome shotgun (WGS) entry which is preliminary data.</text>
</comment>
<dbReference type="EMBL" id="JAIUJR010000001">
    <property type="protein sequence ID" value="MCA0131617.1"/>
    <property type="molecule type" value="Genomic_DNA"/>
</dbReference>
<accession>A0ABS7XRP3</accession>
<dbReference type="RefSeq" id="WP_224525868.1">
    <property type="nucleotide sequence ID" value="NZ_JAIUJR010000001.1"/>
</dbReference>
<reference evidence="3" key="1">
    <citation type="submission" date="2023-07" db="EMBL/GenBank/DDBJ databases">
        <authorList>
            <person name="Yue Y."/>
        </authorList>
    </citation>
    <scope>NUCLEOTIDE SEQUENCE [LARGE SCALE GENOMIC DNA]</scope>
    <source>
        <strain evidence="3">D23</strain>
    </source>
</reference>
<protein>
    <submittedName>
        <fullName evidence="2">Uncharacterized protein</fullName>
    </submittedName>
</protein>
<keyword evidence="1" id="KW-1133">Transmembrane helix</keyword>
<gene>
    <name evidence="2" type="ORF">LBU54_03405</name>
</gene>
<keyword evidence="1" id="KW-0472">Membrane</keyword>
<evidence type="ECO:0000256" key="1">
    <source>
        <dbReference type="SAM" id="Phobius"/>
    </source>
</evidence>
<name>A0ABS7XRP3_9FLAO</name>
<dbReference type="Proteomes" id="UP001198901">
    <property type="component" value="Unassembled WGS sequence"/>
</dbReference>
<dbReference type="InterPro" id="IPR045749">
    <property type="entry name" value="DUF6090"/>
</dbReference>